<dbReference type="AlphaFoldDB" id="A0A2H3APK4"/>
<dbReference type="EMBL" id="KZ293483">
    <property type="protein sequence ID" value="PBK60741.1"/>
    <property type="molecule type" value="Genomic_DNA"/>
</dbReference>
<proteinExistence type="predicted"/>
<accession>A0A2H3APK4</accession>
<sequence length="192" mass="21970">MPRFFRRARRPFISVAELRYEAFPGTSRILNQSALSLPVVNEMLLRRTASAYPQIHSMTFPFDSCPLGFQAGILTKRRINSESNTVYASWLNYIYCICSTRNLEEQTESCLSTTLSVLCFHISMRRCQLLLSYSYPRNTPAGLRICELSNAKTKDCYLRSGSNVRSFEKAKLTFCIALVDSTMPPVRRPLEL</sequence>
<keyword evidence="2" id="KW-1185">Reference proteome</keyword>
<reference evidence="2" key="1">
    <citation type="journal article" date="2017" name="Nat. Ecol. Evol.">
        <title>Genome expansion and lineage-specific genetic innovations in the forest pathogenic fungi Armillaria.</title>
        <authorList>
            <person name="Sipos G."/>
            <person name="Prasanna A.N."/>
            <person name="Walter M.C."/>
            <person name="O'Connor E."/>
            <person name="Balint B."/>
            <person name="Krizsan K."/>
            <person name="Kiss B."/>
            <person name="Hess J."/>
            <person name="Varga T."/>
            <person name="Slot J."/>
            <person name="Riley R."/>
            <person name="Boka B."/>
            <person name="Rigling D."/>
            <person name="Barry K."/>
            <person name="Lee J."/>
            <person name="Mihaltcheva S."/>
            <person name="LaButti K."/>
            <person name="Lipzen A."/>
            <person name="Waldron R."/>
            <person name="Moloney N.M."/>
            <person name="Sperisen C."/>
            <person name="Kredics L."/>
            <person name="Vagvoelgyi C."/>
            <person name="Patrignani A."/>
            <person name="Fitzpatrick D."/>
            <person name="Nagy I."/>
            <person name="Doyle S."/>
            <person name="Anderson J.B."/>
            <person name="Grigoriev I.V."/>
            <person name="Gueldener U."/>
            <person name="Muensterkoetter M."/>
            <person name="Nagy L.G."/>
        </authorList>
    </citation>
    <scope>NUCLEOTIDE SEQUENCE [LARGE SCALE GENOMIC DNA]</scope>
    <source>
        <strain evidence="2">28-4</strain>
    </source>
</reference>
<dbReference type="Proteomes" id="UP000218334">
    <property type="component" value="Unassembled WGS sequence"/>
</dbReference>
<protein>
    <submittedName>
        <fullName evidence="1">Uncharacterized protein</fullName>
    </submittedName>
</protein>
<evidence type="ECO:0000313" key="1">
    <source>
        <dbReference type="EMBL" id="PBK60741.1"/>
    </source>
</evidence>
<evidence type="ECO:0000313" key="2">
    <source>
        <dbReference type="Proteomes" id="UP000218334"/>
    </source>
</evidence>
<name>A0A2H3APK4_9AGAR</name>
<organism evidence="1 2">
    <name type="scientific">Armillaria solidipes</name>
    <dbReference type="NCBI Taxonomy" id="1076256"/>
    <lineage>
        <taxon>Eukaryota</taxon>
        <taxon>Fungi</taxon>
        <taxon>Dikarya</taxon>
        <taxon>Basidiomycota</taxon>
        <taxon>Agaricomycotina</taxon>
        <taxon>Agaricomycetes</taxon>
        <taxon>Agaricomycetidae</taxon>
        <taxon>Agaricales</taxon>
        <taxon>Marasmiineae</taxon>
        <taxon>Physalacriaceae</taxon>
        <taxon>Armillaria</taxon>
    </lineage>
</organism>
<gene>
    <name evidence="1" type="ORF">ARMSODRAFT_688548</name>
</gene>